<evidence type="ECO:0000313" key="3">
    <source>
        <dbReference type="Proteomes" id="UP000324897"/>
    </source>
</evidence>
<keyword evidence="3" id="KW-1185">Reference proteome</keyword>
<name>A0A5J9VHU1_9POAL</name>
<feature type="region of interest" description="Disordered" evidence="1">
    <location>
        <begin position="29"/>
        <end position="96"/>
    </location>
</feature>
<accession>A0A5J9VHU1</accession>
<dbReference type="Proteomes" id="UP000324897">
    <property type="component" value="Unassembled WGS sequence"/>
</dbReference>
<evidence type="ECO:0000256" key="1">
    <source>
        <dbReference type="SAM" id="MobiDB-lite"/>
    </source>
</evidence>
<gene>
    <name evidence="2" type="ORF">EJB05_16813</name>
</gene>
<sequence>ESAIFVLSTKEKNELGTKSPDITLLSIVPGTQPSPAQPSLVSIPTLTGRRRSRTRRVPPFRAPALSPPPPFPSSCAPDPGSRTTPTFQASVPNYSP</sequence>
<protein>
    <submittedName>
        <fullName evidence="2">Uncharacterized protein</fullName>
    </submittedName>
</protein>
<proteinExistence type="predicted"/>
<feature type="non-terminal residue" evidence="2">
    <location>
        <position position="1"/>
    </location>
</feature>
<feature type="compositionally biased region" description="Polar residues" evidence="1">
    <location>
        <begin position="29"/>
        <end position="42"/>
    </location>
</feature>
<feature type="compositionally biased region" description="Polar residues" evidence="1">
    <location>
        <begin position="81"/>
        <end position="96"/>
    </location>
</feature>
<dbReference type="EMBL" id="RWGY01000009">
    <property type="protein sequence ID" value="TVU34954.1"/>
    <property type="molecule type" value="Genomic_DNA"/>
</dbReference>
<feature type="compositionally biased region" description="Basic residues" evidence="1">
    <location>
        <begin position="48"/>
        <end position="58"/>
    </location>
</feature>
<dbReference type="Gramene" id="TVU34954">
    <property type="protein sequence ID" value="TVU34954"/>
    <property type="gene ID" value="EJB05_16813"/>
</dbReference>
<comment type="caution">
    <text evidence="2">The sequence shown here is derived from an EMBL/GenBank/DDBJ whole genome shotgun (WGS) entry which is preliminary data.</text>
</comment>
<reference evidence="2 3" key="1">
    <citation type="journal article" date="2019" name="Sci. Rep.">
        <title>A high-quality genome of Eragrostis curvula grass provides insights into Poaceae evolution and supports new strategies to enhance forage quality.</title>
        <authorList>
            <person name="Carballo J."/>
            <person name="Santos B.A.C.M."/>
            <person name="Zappacosta D."/>
            <person name="Garbus I."/>
            <person name="Selva J.P."/>
            <person name="Gallo C.A."/>
            <person name="Diaz A."/>
            <person name="Albertini E."/>
            <person name="Caccamo M."/>
            <person name="Echenique V."/>
        </authorList>
    </citation>
    <scope>NUCLEOTIDE SEQUENCE [LARGE SCALE GENOMIC DNA]</scope>
    <source>
        <strain evidence="3">cv. Victoria</strain>
        <tissue evidence="2">Leaf</tissue>
    </source>
</reference>
<evidence type="ECO:0000313" key="2">
    <source>
        <dbReference type="EMBL" id="TVU34954.1"/>
    </source>
</evidence>
<dbReference type="AlphaFoldDB" id="A0A5J9VHU1"/>
<organism evidence="2 3">
    <name type="scientific">Eragrostis curvula</name>
    <name type="common">weeping love grass</name>
    <dbReference type="NCBI Taxonomy" id="38414"/>
    <lineage>
        <taxon>Eukaryota</taxon>
        <taxon>Viridiplantae</taxon>
        <taxon>Streptophyta</taxon>
        <taxon>Embryophyta</taxon>
        <taxon>Tracheophyta</taxon>
        <taxon>Spermatophyta</taxon>
        <taxon>Magnoliopsida</taxon>
        <taxon>Liliopsida</taxon>
        <taxon>Poales</taxon>
        <taxon>Poaceae</taxon>
        <taxon>PACMAD clade</taxon>
        <taxon>Chloridoideae</taxon>
        <taxon>Eragrostideae</taxon>
        <taxon>Eragrostidinae</taxon>
        <taxon>Eragrostis</taxon>
    </lineage>
</organism>